<organism evidence="1 2">
    <name type="scientific">Thiothrix eikelboomii</name>
    <dbReference type="NCBI Taxonomy" id="92487"/>
    <lineage>
        <taxon>Bacteria</taxon>
        <taxon>Pseudomonadati</taxon>
        <taxon>Pseudomonadota</taxon>
        <taxon>Gammaproteobacteria</taxon>
        <taxon>Thiotrichales</taxon>
        <taxon>Thiotrichaceae</taxon>
        <taxon>Thiothrix</taxon>
    </lineage>
</organism>
<proteinExistence type="predicted"/>
<reference evidence="1 2" key="1">
    <citation type="submission" date="2017-02" db="EMBL/GenBank/DDBJ databases">
        <authorList>
            <person name="Peterson S.W."/>
        </authorList>
    </citation>
    <scope>NUCLEOTIDE SEQUENCE [LARGE SCALE GENOMIC DNA]</scope>
    <source>
        <strain evidence="1 2">ATCC 49788</strain>
    </source>
</reference>
<dbReference type="RefSeq" id="WP_078922677.1">
    <property type="nucleotide sequence ID" value="NZ_FUYB01000009.1"/>
</dbReference>
<keyword evidence="2" id="KW-1185">Reference proteome</keyword>
<evidence type="ECO:0000313" key="2">
    <source>
        <dbReference type="Proteomes" id="UP000190460"/>
    </source>
</evidence>
<name>A0A1T4WWR0_9GAMM</name>
<dbReference type="EMBL" id="FUYB01000009">
    <property type="protein sequence ID" value="SKA81308.1"/>
    <property type="molecule type" value="Genomic_DNA"/>
</dbReference>
<protein>
    <recommendedName>
        <fullName evidence="3">Phage tail-collar fibre protein</fullName>
    </recommendedName>
</protein>
<evidence type="ECO:0000313" key="1">
    <source>
        <dbReference type="EMBL" id="SKA81308.1"/>
    </source>
</evidence>
<accession>A0A1T4WWR0</accession>
<evidence type="ECO:0008006" key="3">
    <source>
        <dbReference type="Google" id="ProtNLM"/>
    </source>
</evidence>
<dbReference type="AlphaFoldDB" id="A0A1T4WWR0"/>
<dbReference type="STRING" id="92487.SAMN02745130_02189"/>
<gene>
    <name evidence="1" type="ORF">SAMN02745130_02189</name>
</gene>
<dbReference type="Proteomes" id="UP000190460">
    <property type="component" value="Unassembled WGS sequence"/>
</dbReference>
<sequence>MPNPLSIVAYPTVSGMQRALSLNAGMALQVKYIAVGSGLQALQFDDGGRAMTDTLKNLIGYVEVAAANKVTPYQWQMTVNLAGLNANEWRLSEFALCDADHNVIAIYGSATQAIYPVTPYVTDALLSVNLLLAAFPANSITIEHHNQPLELFNYQLVAHVHNAIGQFSLTQTRLIHEFRQLTQPIKTGVSV</sequence>